<dbReference type="EMBL" id="JAKELL010000008">
    <property type="protein sequence ID" value="KAH8996604.1"/>
    <property type="molecule type" value="Genomic_DNA"/>
</dbReference>
<accession>A0AAD4LQB9</accession>
<gene>
    <name evidence="1" type="ORF">EDB92DRAFT_1814011</name>
</gene>
<dbReference type="AlphaFoldDB" id="A0AAD4LQB9"/>
<name>A0AAD4LQB9_9AGAM</name>
<dbReference type="Proteomes" id="UP001201163">
    <property type="component" value="Unassembled WGS sequence"/>
</dbReference>
<evidence type="ECO:0000313" key="2">
    <source>
        <dbReference type="Proteomes" id="UP001201163"/>
    </source>
</evidence>
<comment type="caution">
    <text evidence="1">The sequence shown here is derived from an EMBL/GenBank/DDBJ whole genome shotgun (WGS) entry which is preliminary data.</text>
</comment>
<reference evidence="1" key="1">
    <citation type="submission" date="2022-01" db="EMBL/GenBank/DDBJ databases">
        <title>Comparative genomics reveals a dynamic genome evolution in the ectomycorrhizal milk-cap (Lactarius) mushrooms.</title>
        <authorList>
            <consortium name="DOE Joint Genome Institute"/>
            <person name="Lebreton A."/>
            <person name="Tang N."/>
            <person name="Kuo A."/>
            <person name="LaButti K."/>
            <person name="Drula E."/>
            <person name="Barry K."/>
            <person name="Clum A."/>
            <person name="Lipzen A."/>
            <person name="Mousain D."/>
            <person name="Ng V."/>
            <person name="Wang R."/>
            <person name="Wang X."/>
            <person name="Dai Y."/>
            <person name="Henrissat B."/>
            <person name="Grigoriev I.V."/>
            <person name="Guerin-Laguette A."/>
            <person name="Yu F."/>
            <person name="Martin F.M."/>
        </authorList>
    </citation>
    <scope>NUCLEOTIDE SEQUENCE</scope>
    <source>
        <strain evidence="1">QP</strain>
    </source>
</reference>
<sequence length="323" mass="35377">MAKASDAKRSLDCLRFRVRSMFSSLIHRGVFSCPSVRSSSRARRRTCDADQPSQAHDIYIIPVPNLGASGYQSPGPEINCVGVEHGAGLCLILKMLKLMATSGTAECQMGWFCLEPTPTGTLELSIPASAGRGQHYGELVFTLATLESVYTVLLFMPWKGKDAEDQLKSHFGGGPLARSEGVARIVGALVILRLPPLAPMTFARAPGNVIYLVYKKTSVKYPFVAHLCEHSHHELTRLSDVWPESAHCFVVQVWLCAPGVMGTPVGEETAKMTEYYSADIAARKESCQNYRITTVPTHVGSVKGIEVVLARLRECSIRHTCIR</sequence>
<proteinExistence type="predicted"/>
<protein>
    <submittedName>
        <fullName evidence="1">Uncharacterized protein</fullName>
    </submittedName>
</protein>
<keyword evidence="2" id="KW-1185">Reference proteome</keyword>
<organism evidence="1 2">
    <name type="scientific">Lactarius akahatsu</name>
    <dbReference type="NCBI Taxonomy" id="416441"/>
    <lineage>
        <taxon>Eukaryota</taxon>
        <taxon>Fungi</taxon>
        <taxon>Dikarya</taxon>
        <taxon>Basidiomycota</taxon>
        <taxon>Agaricomycotina</taxon>
        <taxon>Agaricomycetes</taxon>
        <taxon>Russulales</taxon>
        <taxon>Russulaceae</taxon>
        <taxon>Lactarius</taxon>
    </lineage>
</organism>
<evidence type="ECO:0000313" key="1">
    <source>
        <dbReference type="EMBL" id="KAH8996604.1"/>
    </source>
</evidence>